<evidence type="ECO:0000313" key="3">
    <source>
        <dbReference type="Proteomes" id="UP001054902"/>
    </source>
</evidence>
<dbReference type="Proteomes" id="UP001054902">
    <property type="component" value="Unassembled WGS sequence"/>
</dbReference>
<reference evidence="2 3" key="1">
    <citation type="journal article" date="2021" name="Sci. Rep.">
        <title>The genome of the diatom Chaetoceros tenuissimus carries an ancient integrated fragment of an extant virus.</title>
        <authorList>
            <person name="Hongo Y."/>
            <person name="Kimura K."/>
            <person name="Takaki Y."/>
            <person name="Yoshida Y."/>
            <person name="Baba S."/>
            <person name="Kobayashi G."/>
            <person name="Nagasaki K."/>
            <person name="Hano T."/>
            <person name="Tomaru Y."/>
        </authorList>
    </citation>
    <scope>NUCLEOTIDE SEQUENCE [LARGE SCALE GENOMIC DNA]</scope>
    <source>
        <strain evidence="2 3">NIES-3715</strain>
    </source>
</reference>
<dbReference type="AlphaFoldDB" id="A0AAD3CVI0"/>
<dbReference type="EMBL" id="BLLK01000045">
    <property type="protein sequence ID" value="GFH51790.1"/>
    <property type="molecule type" value="Genomic_DNA"/>
</dbReference>
<evidence type="ECO:0000313" key="2">
    <source>
        <dbReference type="EMBL" id="GFH51790.1"/>
    </source>
</evidence>
<name>A0AAD3CVI0_9STRA</name>
<feature type="compositionally biased region" description="Basic and acidic residues" evidence="1">
    <location>
        <begin position="172"/>
        <end position="202"/>
    </location>
</feature>
<sequence length="457" mass="50026">MSNSMMPVMNRMYAGYMPAGAKRGATLRFTPPGFKHAVDVPFPGRVLPVCQRCKKNYKTREHCRTKEQHHNLPWADTYMCMTFDQSCFNTDGSLRINDGPFHAHGVQSQPYIYPEEMKLDPKTPSCAQCKDKNYTRTYCRTSKKHRTLPWSTVYVVLTMETPPLAGPPSPGKDADGKKRKAEEKEEGDAKKAKTEDGDKKEENAEEEEDESGGSIWKKIPESRTVLCTVSITKNEVKWVDMDAAQAQLFQQRNSKMGVEEIDNSQQHMYPPAPYMMHPSQMHMGMGMYGHPMHGYGMPGQAPPGGEGTKAEDGAAPAPPAPGGEGNPDEQGHGVNGQMDGQQPWMGQGGQYPPDMMYGQMMDPRMAGYGYPAWNGRGYPGMEMGGPGGQGEMPPYGGENMPMPGYPAWGGPPELQGYPGMGGHGYGSPPRMGAPPQGPPDGQTTGEQGDEKPPKVDV</sequence>
<keyword evidence="3" id="KW-1185">Reference proteome</keyword>
<feature type="region of interest" description="Disordered" evidence="1">
    <location>
        <begin position="297"/>
        <end position="351"/>
    </location>
</feature>
<feature type="compositionally biased region" description="Basic and acidic residues" evidence="1">
    <location>
        <begin position="448"/>
        <end position="457"/>
    </location>
</feature>
<gene>
    <name evidence="2" type="ORF">CTEN210_08266</name>
</gene>
<feature type="region of interest" description="Disordered" evidence="1">
    <location>
        <begin position="160"/>
        <end position="216"/>
    </location>
</feature>
<organism evidence="2 3">
    <name type="scientific">Chaetoceros tenuissimus</name>
    <dbReference type="NCBI Taxonomy" id="426638"/>
    <lineage>
        <taxon>Eukaryota</taxon>
        <taxon>Sar</taxon>
        <taxon>Stramenopiles</taxon>
        <taxon>Ochrophyta</taxon>
        <taxon>Bacillariophyta</taxon>
        <taxon>Coscinodiscophyceae</taxon>
        <taxon>Chaetocerotophycidae</taxon>
        <taxon>Chaetocerotales</taxon>
        <taxon>Chaetocerotaceae</taxon>
        <taxon>Chaetoceros</taxon>
    </lineage>
</organism>
<proteinExistence type="predicted"/>
<comment type="caution">
    <text evidence="2">The sequence shown here is derived from an EMBL/GenBank/DDBJ whole genome shotgun (WGS) entry which is preliminary data.</text>
</comment>
<accession>A0AAD3CVI0</accession>
<feature type="region of interest" description="Disordered" evidence="1">
    <location>
        <begin position="413"/>
        <end position="457"/>
    </location>
</feature>
<evidence type="ECO:0000256" key="1">
    <source>
        <dbReference type="SAM" id="MobiDB-lite"/>
    </source>
</evidence>
<protein>
    <submittedName>
        <fullName evidence="2">Uncharacterized protein</fullName>
    </submittedName>
</protein>